<dbReference type="AlphaFoldDB" id="A0A3G8JJV0"/>
<sequence length="327" mass="36154">MSRFFDTALRPMITAAAASERIKETSQRLGVTKRVVERFVPGETQDDALTAIRESLDRGLSVTIDHLGEDTTDESQATATVSAYLTLLQQMSHIAQPDPGALEVSLKLTALGQTLPRHGRKIAEENAHIICAAARSAGVLVTVDAEDHRTVDERLDIVRSLRREFDDLGTVLQAYLRRTEDDCRDAAASGARIRLCKGAYAEPATVAFTDRTQVDEAYLRCLRILMKGNGYPMVASHDPMMIGAAQELAIECDRPSGSWEHQMLYGIRTDEQLRLAAGGSHVRVYIPYGTEWYGYFVRRLAEKPANLTFFLRALASRRQSVTTAAPA</sequence>
<feature type="binding site" evidence="9">
    <location>
        <position position="299"/>
    </location>
    <ligand>
        <name>substrate</name>
    </ligand>
</feature>
<comment type="pathway">
    <text evidence="1">Amino-acid degradation; L-proline degradation into L-glutamate; L-glutamate from L-proline: step 1/2.</text>
</comment>
<evidence type="ECO:0000256" key="10">
    <source>
        <dbReference type="PIRSR" id="PIRSR000196-2"/>
    </source>
</evidence>
<keyword evidence="3" id="KW-0285">Flavoprotein</keyword>
<dbReference type="GO" id="GO:0000166">
    <property type="term" value="F:nucleotide binding"/>
    <property type="evidence" value="ECO:0007669"/>
    <property type="project" value="UniProtKB-KW"/>
</dbReference>
<proteinExistence type="predicted"/>
<evidence type="ECO:0000256" key="5">
    <source>
        <dbReference type="ARBA" id="ARBA00022827"/>
    </source>
</evidence>
<dbReference type="UniPathway" id="UPA00261">
    <property type="reaction ID" value="UER00373"/>
</dbReference>
<evidence type="ECO:0000259" key="11">
    <source>
        <dbReference type="Pfam" id="PF01619"/>
    </source>
</evidence>
<evidence type="ECO:0000256" key="9">
    <source>
        <dbReference type="PIRSR" id="PIRSR000196-1"/>
    </source>
</evidence>
<dbReference type="PANTHER" id="PTHR13914:SF0">
    <property type="entry name" value="PROLINE DEHYDROGENASE 1, MITOCHONDRIAL"/>
    <property type="match status" value="1"/>
</dbReference>
<keyword evidence="4 10" id="KW-0547">Nucleotide-binding</keyword>
<dbReference type="OrthoDB" id="9773461at2"/>
<dbReference type="Gene3D" id="3.20.20.220">
    <property type="match status" value="1"/>
</dbReference>
<feature type="binding site" evidence="9">
    <location>
        <position position="298"/>
    </location>
    <ligand>
        <name>substrate</name>
    </ligand>
</feature>
<dbReference type="RefSeq" id="WP_124708043.1">
    <property type="nucleotide sequence ID" value="NZ_CP033972.1"/>
</dbReference>
<dbReference type="InterPro" id="IPR029041">
    <property type="entry name" value="FAD-linked_oxidoreductase-like"/>
</dbReference>
<keyword evidence="13" id="KW-1185">Reference proteome</keyword>
<evidence type="ECO:0000256" key="1">
    <source>
        <dbReference type="ARBA" id="ARBA00004739"/>
    </source>
</evidence>
<keyword evidence="5 10" id="KW-0274">FAD</keyword>
<dbReference type="EMBL" id="CP033972">
    <property type="protein sequence ID" value="AZG45314.1"/>
    <property type="molecule type" value="Genomic_DNA"/>
</dbReference>
<feature type="binding site" evidence="9">
    <location>
        <position position="107"/>
    </location>
    <ligand>
        <name>substrate</name>
    </ligand>
</feature>
<dbReference type="Proteomes" id="UP000271469">
    <property type="component" value="Chromosome"/>
</dbReference>
<evidence type="ECO:0000313" key="13">
    <source>
        <dbReference type="Proteomes" id="UP000271469"/>
    </source>
</evidence>
<evidence type="ECO:0000256" key="8">
    <source>
        <dbReference type="ARBA" id="ARBA00048779"/>
    </source>
</evidence>
<gene>
    <name evidence="12" type="primary">putB</name>
    <name evidence="12" type="ORF">D7316_01910</name>
</gene>
<name>A0A3G8JJV0_9ACTN</name>
<dbReference type="EC" id="1.5.5.2" evidence="2"/>
<dbReference type="KEGG" id="gom:D7316_01910"/>
<dbReference type="InterPro" id="IPR015659">
    <property type="entry name" value="Proline_oxidase"/>
</dbReference>
<evidence type="ECO:0000256" key="4">
    <source>
        <dbReference type="ARBA" id="ARBA00022741"/>
    </source>
</evidence>
<dbReference type="Pfam" id="PF01619">
    <property type="entry name" value="Pro_dh"/>
    <property type="match status" value="1"/>
</dbReference>
<organism evidence="12 13">
    <name type="scientific">Gordonia insulae</name>
    <dbReference type="NCBI Taxonomy" id="2420509"/>
    <lineage>
        <taxon>Bacteria</taxon>
        <taxon>Bacillati</taxon>
        <taxon>Actinomycetota</taxon>
        <taxon>Actinomycetes</taxon>
        <taxon>Mycobacteriales</taxon>
        <taxon>Gordoniaceae</taxon>
        <taxon>Gordonia</taxon>
    </lineage>
</organism>
<evidence type="ECO:0000256" key="7">
    <source>
        <dbReference type="ARBA" id="ARBA00023062"/>
    </source>
</evidence>
<feature type="binding site" evidence="10">
    <location>
        <position position="173"/>
    </location>
    <ligand>
        <name>FAD</name>
        <dbReference type="ChEBI" id="CHEBI:57692"/>
    </ligand>
</feature>
<dbReference type="InterPro" id="IPR008219">
    <property type="entry name" value="PRODH_bac_arc"/>
</dbReference>
<dbReference type="PIRSF" id="PIRSF000196">
    <property type="entry name" value="Pro_dehydrog"/>
    <property type="match status" value="1"/>
</dbReference>
<comment type="cofactor">
    <cofactor evidence="10">
        <name>FAD</name>
        <dbReference type="ChEBI" id="CHEBI:57692"/>
    </cofactor>
    <text evidence="10">Binds 1 FAD per subunit.</text>
</comment>
<reference evidence="12 13" key="1">
    <citation type="submission" date="2018-11" db="EMBL/GenBank/DDBJ databases">
        <title>Gordonia insulae sp. nov., isolated from an island soil.</title>
        <authorList>
            <person name="Kim Y.S."/>
            <person name="Kim S.B."/>
        </authorList>
    </citation>
    <scope>NUCLEOTIDE SEQUENCE [LARGE SCALE GENOMIC DNA]</scope>
    <source>
        <strain evidence="12 13">MMS17-SY073</strain>
    </source>
</reference>
<evidence type="ECO:0000313" key="12">
    <source>
        <dbReference type="EMBL" id="AZG45314.1"/>
    </source>
</evidence>
<feature type="binding site" evidence="10">
    <location>
        <begin position="236"/>
        <end position="237"/>
    </location>
    <ligand>
        <name>FAD</name>
        <dbReference type="ChEBI" id="CHEBI:57692"/>
    </ligand>
</feature>
<feature type="binding site" evidence="10">
    <location>
        <begin position="197"/>
        <end position="199"/>
    </location>
    <ligand>
        <name>FAD</name>
        <dbReference type="ChEBI" id="CHEBI:57692"/>
    </ligand>
</feature>
<evidence type="ECO:0000256" key="6">
    <source>
        <dbReference type="ARBA" id="ARBA00023002"/>
    </source>
</evidence>
<protein>
    <recommendedName>
        <fullName evidence="2">proline dehydrogenase</fullName>
        <ecNumber evidence="2">1.5.5.2</ecNumber>
    </recommendedName>
</protein>
<feature type="domain" description="Proline dehydrogenase" evidence="11">
    <location>
        <begin position="49"/>
        <end position="309"/>
    </location>
</feature>
<dbReference type="SUPFAM" id="SSF51730">
    <property type="entry name" value="FAD-linked oxidoreductase"/>
    <property type="match status" value="1"/>
</dbReference>
<evidence type="ECO:0000256" key="2">
    <source>
        <dbReference type="ARBA" id="ARBA00012695"/>
    </source>
</evidence>
<dbReference type="PANTHER" id="PTHR13914">
    <property type="entry name" value="PROLINE OXIDASE"/>
    <property type="match status" value="1"/>
</dbReference>
<keyword evidence="6 12" id="KW-0560">Oxidoreductase</keyword>
<evidence type="ECO:0000256" key="3">
    <source>
        <dbReference type="ARBA" id="ARBA00022630"/>
    </source>
</evidence>
<dbReference type="GO" id="GO:0010133">
    <property type="term" value="P:L-proline catabolic process to L-glutamate"/>
    <property type="evidence" value="ECO:0007669"/>
    <property type="project" value="UniProtKB-UniPathway"/>
</dbReference>
<dbReference type="InterPro" id="IPR002872">
    <property type="entry name" value="Proline_DH_dom"/>
</dbReference>
<accession>A0A3G8JJV0</accession>
<dbReference type="GO" id="GO:0004657">
    <property type="term" value="F:proline dehydrogenase activity"/>
    <property type="evidence" value="ECO:0007669"/>
    <property type="project" value="UniProtKB-EC"/>
</dbReference>
<keyword evidence="7" id="KW-0642">Proline metabolism</keyword>
<comment type="catalytic activity">
    <reaction evidence="8">
        <text>L-proline + a quinone = (S)-1-pyrroline-5-carboxylate + a quinol + H(+)</text>
        <dbReference type="Rhea" id="RHEA:23784"/>
        <dbReference type="ChEBI" id="CHEBI:15378"/>
        <dbReference type="ChEBI" id="CHEBI:17388"/>
        <dbReference type="ChEBI" id="CHEBI:24646"/>
        <dbReference type="ChEBI" id="CHEBI:60039"/>
        <dbReference type="ChEBI" id="CHEBI:132124"/>
        <dbReference type="EC" id="1.5.5.2"/>
    </reaction>
</comment>